<organism evidence="1">
    <name type="scientific">termite gut metagenome</name>
    <dbReference type="NCBI Taxonomy" id="433724"/>
    <lineage>
        <taxon>unclassified sequences</taxon>
        <taxon>metagenomes</taxon>
        <taxon>organismal metagenomes</taxon>
    </lineage>
</organism>
<name>A0A5J4R0M7_9ZZZZ</name>
<dbReference type="AlphaFoldDB" id="A0A5J4R0M7"/>
<proteinExistence type="predicted"/>
<protein>
    <submittedName>
        <fullName evidence="1">Uncharacterized protein</fullName>
    </submittedName>
</protein>
<evidence type="ECO:0000313" key="1">
    <source>
        <dbReference type="EMBL" id="KAA6326303.1"/>
    </source>
</evidence>
<reference evidence="1" key="1">
    <citation type="submission" date="2019-03" db="EMBL/GenBank/DDBJ databases">
        <title>Single cell metagenomics reveals metabolic interactions within the superorganism composed of flagellate Streblomastix strix and complex community of Bacteroidetes bacteria on its surface.</title>
        <authorList>
            <person name="Treitli S.C."/>
            <person name="Kolisko M."/>
            <person name="Husnik F."/>
            <person name="Keeling P."/>
            <person name="Hampl V."/>
        </authorList>
    </citation>
    <scope>NUCLEOTIDE SEQUENCE</scope>
    <source>
        <strain evidence="1">STM</strain>
    </source>
</reference>
<dbReference type="EMBL" id="SNRY01002191">
    <property type="protein sequence ID" value="KAA6326303.1"/>
    <property type="molecule type" value="Genomic_DNA"/>
</dbReference>
<sequence>MAIVTLMVINVLVVVTVPMSDRLLSVKGAVGPVAKLAFSTVPDKAAPFIFNVFPAWRVNVPLPAGTGASFRLTSVTANVPPPKGFS</sequence>
<gene>
    <name evidence="1" type="ORF">EZS27_024573</name>
</gene>
<comment type="caution">
    <text evidence="1">The sequence shown here is derived from an EMBL/GenBank/DDBJ whole genome shotgun (WGS) entry which is preliminary data.</text>
</comment>
<accession>A0A5J4R0M7</accession>